<dbReference type="PROSITE" id="PS50937">
    <property type="entry name" value="HTH_MERR_2"/>
    <property type="match status" value="1"/>
</dbReference>
<evidence type="ECO:0000313" key="3">
    <source>
        <dbReference type="EMBL" id="GAA0238150.1"/>
    </source>
</evidence>
<dbReference type="EMBL" id="BAAAGX010000009">
    <property type="protein sequence ID" value="GAA0238150.1"/>
    <property type="molecule type" value="Genomic_DNA"/>
</dbReference>
<organism evidence="3 4">
    <name type="scientific">Cryptosporangium japonicum</name>
    <dbReference type="NCBI Taxonomy" id="80872"/>
    <lineage>
        <taxon>Bacteria</taxon>
        <taxon>Bacillati</taxon>
        <taxon>Actinomycetota</taxon>
        <taxon>Actinomycetes</taxon>
        <taxon>Cryptosporangiales</taxon>
        <taxon>Cryptosporangiaceae</taxon>
        <taxon>Cryptosporangium</taxon>
    </lineage>
</organism>
<dbReference type="Gene3D" id="1.10.1660.10">
    <property type="match status" value="1"/>
</dbReference>
<dbReference type="Proteomes" id="UP001500967">
    <property type="component" value="Unassembled WGS sequence"/>
</dbReference>
<dbReference type="Pfam" id="PF13411">
    <property type="entry name" value="MerR_1"/>
    <property type="match status" value="1"/>
</dbReference>
<dbReference type="PANTHER" id="PTHR30204">
    <property type="entry name" value="REDOX-CYCLING DRUG-SENSING TRANSCRIPTIONAL ACTIVATOR SOXR"/>
    <property type="match status" value="1"/>
</dbReference>
<comment type="caution">
    <text evidence="3">The sequence shown here is derived from an EMBL/GenBank/DDBJ whole genome shotgun (WGS) entry which is preliminary data.</text>
</comment>
<evidence type="ECO:0000259" key="2">
    <source>
        <dbReference type="PROSITE" id="PS50937"/>
    </source>
</evidence>
<proteinExistence type="predicted"/>
<dbReference type="PANTHER" id="PTHR30204:SF93">
    <property type="entry name" value="HTH MERR-TYPE DOMAIN-CONTAINING PROTEIN"/>
    <property type="match status" value="1"/>
</dbReference>
<dbReference type="InterPro" id="IPR047057">
    <property type="entry name" value="MerR_fam"/>
</dbReference>
<dbReference type="SUPFAM" id="SSF46955">
    <property type="entry name" value="Putative DNA-binding domain"/>
    <property type="match status" value="1"/>
</dbReference>
<dbReference type="SMART" id="SM00422">
    <property type="entry name" value="HTH_MERR"/>
    <property type="match status" value="1"/>
</dbReference>
<gene>
    <name evidence="3" type="ORF">GCM10009539_24280</name>
</gene>
<dbReference type="InterPro" id="IPR009061">
    <property type="entry name" value="DNA-bd_dom_put_sf"/>
</dbReference>
<keyword evidence="4" id="KW-1185">Reference proteome</keyword>
<accession>A0ABN0U496</accession>
<name>A0ABN0U496_9ACTN</name>
<feature type="domain" description="HTH merR-type" evidence="2">
    <location>
        <begin position="4"/>
        <end position="72"/>
    </location>
</feature>
<evidence type="ECO:0000256" key="1">
    <source>
        <dbReference type="ARBA" id="ARBA00023125"/>
    </source>
</evidence>
<protein>
    <recommendedName>
        <fullName evidence="2">HTH merR-type domain-containing protein</fullName>
    </recommendedName>
</protein>
<dbReference type="CDD" id="cd00592">
    <property type="entry name" value="HTH_MerR-like"/>
    <property type="match status" value="1"/>
</dbReference>
<keyword evidence="1" id="KW-0238">DNA-binding</keyword>
<sequence>MDVLYSIGELARRTGLSVRTIRFYADAGVVPATTRSGAGYRQYDADAVARLELVRTLRDLGLALTPRRFLSCTDWPGSPPPSATDS</sequence>
<dbReference type="PRINTS" id="PR00040">
    <property type="entry name" value="HTHMERR"/>
</dbReference>
<reference evidence="3 4" key="1">
    <citation type="journal article" date="2019" name="Int. J. Syst. Evol. Microbiol.">
        <title>The Global Catalogue of Microorganisms (GCM) 10K type strain sequencing project: providing services to taxonomists for standard genome sequencing and annotation.</title>
        <authorList>
            <consortium name="The Broad Institute Genomics Platform"/>
            <consortium name="The Broad Institute Genome Sequencing Center for Infectious Disease"/>
            <person name="Wu L."/>
            <person name="Ma J."/>
        </authorList>
    </citation>
    <scope>NUCLEOTIDE SEQUENCE [LARGE SCALE GENOMIC DNA]</scope>
    <source>
        <strain evidence="3 4">JCM 10425</strain>
    </source>
</reference>
<evidence type="ECO:0000313" key="4">
    <source>
        <dbReference type="Proteomes" id="UP001500967"/>
    </source>
</evidence>
<dbReference type="InterPro" id="IPR000551">
    <property type="entry name" value="MerR-type_HTH_dom"/>
</dbReference>